<organism evidence="1">
    <name type="scientific">Zea mays</name>
    <name type="common">Maize</name>
    <dbReference type="NCBI Taxonomy" id="4577"/>
    <lineage>
        <taxon>Eukaryota</taxon>
        <taxon>Viridiplantae</taxon>
        <taxon>Streptophyta</taxon>
        <taxon>Embryophyta</taxon>
        <taxon>Tracheophyta</taxon>
        <taxon>Spermatophyta</taxon>
        <taxon>Magnoliopsida</taxon>
        <taxon>Liliopsida</taxon>
        <taxon>Poales</taxon>
        <taxon>Poaceae</taxon>
        <taxon>PACMAD clade</taxon>
        <taxon>Panicoideae</taxon>
        <taxon>Andropogonodae</taxon>
        <taxon>Andropogoneae</taxon>
        <taxon>Tripsacinae</taxon>
        <taxon>Zea</taxon>
    </lineage>
</organism>
<sequence>MESTVEQISSSVQSWVKDHELAAIGGVLAAAVGASVAYSWRKAPQHSRTEPDSTPAQSQCGIRDGGEIRGGGDGGRFSSAAK</sequence>
<dbReference type="AlphaFoldDB" id="A0A1D6NZG3"/>
<proteinExistence type="predicted"/>
<evidence type="ECO:0000313" key="1">
    <source>
        <dbReference type="EMBL" id="AQL03292.1"/>
    </source>
</evidence>
<protein>
    <submittedName>
        <fullName evidence="1">Uncharacterized protein</fullName>
    </submittedName>
</protein>
<dbReference type="InParanoid" id="A0A1D6NZG3"/>
<name>A0A1D6NZG3_MAIZE</name>
<gene>
    <name evidence="1" type="ORF">ZEAMMB73_Zm00001d045833</name>
</gene>
<reference evidence="1" key="1">
    <citation type="submission" date="2015-12" db="EMBL/GenBank/DDBJ databases">
        <title>Update maize B73 reference genome by single molecule sequencing technologies.</title>
        <authorList>
            <consortium name="Maize Genome Sequencing Project"/>
            <person name="Ware D."/>
        </authorList>
    </citation>
    <scope>NUCLEOTIDE SEQUENCE</scope>
    <source>
        <tissue evidence="1">Seedling</tissue>
    </source>
</reference>
<dbReference type="EMBL" id="CM000785">
    <property type="protein sequence ID" value="AQL03292.1"/>
    <property type="molecule type" value="Genomic_DNA"/>
</dbReference>
<accession>A0A1D6NZG3</accession>